<evidence type="ECO:0000313" key="2">
    <source>
        <dbReference type="Proteomes" id="UP001159405"/>
    </source>
</evidence>
<accession>A0ABN8QPD6</accession>
<name>A0ABN8QPD6_9CNID</name>
<feature type="non-terminal residue" evidence="1">
    <location>
        <position position="151"/>
    </location>
</feature>
<comment type="caution">
    <text evidence="1">The sequence shown here is derived from an EMBL/GenBank/DDBJ whole genome shotgun (WGS) entry which is preliminary data.</text>
</comment>
<protein>
    <recommendedName>
        <fullName evidence="3">SAP domain-containing protein</fullName>
    </recommendedName>
</protein>
<organism evidence="1 2">
    <name type="scientific">Porites lobata</name>
    <dbReference type="NCBI Taxonomy" id="104759"/>
    <lineage>
        <taxon>Eukaryota</taxon>
        <taxon>Metazoa</taxon>
        <taxon>Cnidaria</taxon>
        <taxon>Anthozoa</taxon>
        <taxon>Hexacorallia</taxon>
        <taxon>Scleractinia</taxon>
        <taxon>Fungiina</taxon>
        <taxon>Poritidae</taxon>
        <taxon>Porites</taxon>
    </lineage>
</organism>
<dbReference type="Proteomes" id="UP001159405">
    <property type="component" value="Unassembled WGS sequence"/>
</dbReference>
<keyword evidence="2" id="KW-1185">Reference proteome</keyword>
<gene>
    <name evidence="1" type="ORF">PLOB_00007345</name>
</gene>
<dbReference type="EMBL" id="CALNXK010000134">
    <property type="protein sequence ID" value="CAH3165803.1"/>
    <property type="molecule type" value="Genomic_DNA"/>
</dbReference>
<proteinExistence type="predicted"/>
<sequence length="151" mass="17567">ACFSFFADATQKETVTLKMSDPDDRPSDEQLRVMLKKADLEKHGYKKELTRKLVSGPGSDKTDYQKAFLYYKIVNCSRLQEITEELETLMPDPFMIKLAAKFNMEAKARNLSNMKQCKVGLEIHFKNGGNCAVKKTKTRRRKRDWCICWRC</sequence>
<feature type="non-terminal residue" evidence="1">
    <location>
        <position position="1"/>
    </location>
</feature>
<reference evidence="1 2" key="1">
    <citation type="submission" date="2022-05" db="EMBL/GenBank/DDBJ databases">
        <authorList>
            <consortium name="Genoscope - CEA"/>
            <person name="William W."/>
        </authorList>
    </citation>
    <scope>NUCLEOTIDE SEQUENCE [LARGE SCALE GENOMIC DNA]</scope>
</reference>
<evidence type="ECO:0000313" key="1">
    <source>
        <dbReference type="EMBL" id="CAH3165803.1"/>
    </source>
</evidence>
<evidence type="ECO:0008006" key="3">
    <source>
        <dbReference type="Google" id="ProtNLM"/>
    </source>
</evidence>